<comment type="subcellular location">
    <subcellularLocation>
        <location evidence="12">Cytoplasm</location>
    </subcellularLocation>
</comment>
<reference evidence="14 15" key="1">
    <citation type="submission" date="2016-09" db="EMBL/GenBank/DDBJ databases">
        <title>Desulfuribacillus arsenicus sp. nov., an obligately anaerobic, dissimilatory arsenic- and antimonate-reducing bacterium isolated from anoxic sediments.</title>
        <authorList>
            <person name="Abin C.A."/>
            <person name="Hollibaugh J.T."/>
        </authorList>
    </citation>
    <scope>NUCLEOTIDE SEQUENCE [LARGE SCALE GENOMIC DNA]</scope>
    <source>
        <strain evidence="14 15">MLFW-2</strain>
    </source>
</reference>
<keyword evidence="6 12" id="KW-0285">Flavoprotein</keyword>
<dbReference type="GO" id="GO:0050660">
    <property type="term" value="F:flavin adenine dinucleotide binding"/>
    <property type="evidence" value="ECO:0007669"/>
    <property type="project" value="UniProtKB-UniRule"/>
</dbReference>
<dbReference type="InterPro" id="IPR040131">
    <property type="entry name" value="MnmG_N"/>
</dbReference>
<keyword evidence="15" id="KW-1185">Reference proteome</keyword>
<feature type="domain" description="tRNA uridine 5-carboxymethylaminomethyl modification enzyme C-terminal subdomain" evidence="13">
    <location>
        <begin position="545"/>
        <end position="616"/>
    </location>
</feature>
<dbReference type="PRINTS" id="PR00411">
    <property type="entry name" value="PNDRDTASEI"/>
</dbReference>
<dbReference type="FunFam" id="1.10.150.570:FF:000001">
    <property type="entry name" value="tRNA uridine 5-carboxymethylaminomethyl modification enzyme MnmG"/>
    <property type="match status" value="1"/>
</dbReference>
<keyword evidence="7 12" id="KW-0819">tRNA processing</keyword>
<dbReference type="Gene3D" id="3.50.50.60">
    <property type="entry name" value="FAD/NAD(P)-binding domain"/>
    <property type="match status" value="2"/>
</dbReference>
<feature type="binding site" evidence="12">
    <location>
        <begin position="14"/>
        <end position="19"/>
    </location>
    <ligand>
        <name>FAD</name>
        <dbReference type="ChEBI" id="CHEBI:57692"/>
    </ligand>
</feature>
<evidence type="ECO:0000256" key="6">
    <source>
        <dbReference type="ARBA" id="ARBA00022630"/>
    </source>
</evidence>
<dbReference type="PROSITE" id="PS01281">
    <property type="entry name" value="GIDA_2"/>
    <property type="match status" value="1"/>
</dbReference>
<dbReference type="AlphaFoldDB" id="A0A1E5L8K0"/>
<dbReference type="OrthoDB" id="9815560at2"/>
<evidence type="ECO:0000256" key="12">
    <source>
        <dbReference type="HAMAP-Rule" id="MF_00129"/>
    </source>
</evidence>
<accession>A0A1E5L8K0</accession>
<dbReference type="Proteomes" id="UP000095255">
    <property type="component" value="Unassembled WGS sequence"/>
</dbReference>
<comment type="caution">
    <text evidence="14">The sequence shown here is derived from an EMBL/GenBank/DDBJ whole genome shotgun (WGS) entry which is preliminary data.</text>
</comment>
<dbReference type="InterPro" id="IPR049312">
    <property type="entry name" value="GIDA_C_N"/>
</dbReference>
<dbReference type="SMART" id="SM01228">
    <property type="entry name" value="GIDA_assoc_3"/>
    <property type="match status" value="1"/>
</dbReference>
<comment type="similarity">
    <text evidence="3 12">Belongs to the MnmG family.</text>
</comment>
<dbReference type="PROSITE" id="PS01280">
    <property type="entry name" value="GIDA_1"/>
    <property type="match status" value="1"/>
</dbReference>
<dbReference type="Pfam" id="PF13932">
    <property type="entry name" value="SAM_GIDA_C"/>
    <property type="match status" value="1"/>
</dbReference>
<dbReference type="InterPro" id="IPR044920">
    <property type="entry name" value="MnmG_C_subdom_sf"/>
</dbReference>
<evidence type="ECO:0000256" key="5">
    <source>
        <dbReference type="ARBA" id="ARBA00022490"/>
    </source>
</evidence>
<dbReference type="InterPro" id="IPR004416">
    <property type="entry name" value="MnmG"/>
</dbReference>
<gene>
    <name evidence="12" type="primary">mnmG</name>
    <name evidence="12" type="synonym">gidA</name>
    <name evidence="14" type="ORF">BHU72_12770</name>
</gene>
<evidence type="ECO:0000256" key="7">
    <source>
        <dbReference type="ARBA" id="ARBA00022694"/>
    </source>
</evidence>
<proteinExistence type="inferred from homology"/>
<dbReference type="InterPro" id="IPR026904">
    <property type="entry name" value="MnmG_C"/>
</dbReference>
<dbReference type="FunFam" id="1.10.10.1800:FF:000001">
    <property type="entry name" value="tRNA uridine 5-carboxymethylaminomethyl modification enzyme MnmG"/>
    <property type="match status" value="1"/>
</dbReference>
<dbReference type="GO" id="GO:0005829">
    <property type="term" value="C:cytosol"/>
    <property type="evidence" value="ECO:0007669"/>
    <property type="project" value="TreeGrafter"/>
</dbReference>
<evidence type="ECO:0000256" key="11">
    <source>
        <dbReference type="ARBA" id="ARBA00031800"/>
    </source>
</evidence>
<dbReference type="InterPro" id="IPR020595">
    <property type="entry name" value="MnmG-rel_CS"/>
</dbReference>
<dbReference type="Pfam" id="PF01134">
    <property type="entry name" value="GIDA"/>
    <property type="match status" value="1"/>
</dbReference>
<name>A0A1E5L8K0_9FIRM</name>
<protein>
    <recommendedName>
        <fullName evidence="4 12">tRNA uridine 5-carboxymethylaminomethyl modification enzyme MnmG</fullName>
    </recommendedName>
    <alternativeName>
        <fullName evidence="11 12">Glucose-inhibited division protein A</fullName>
    </alternativeName>
</protein>
<evidence type="ECO:0000313" key="15">
    <source>
        <dbReference type="Proteomes" id="UP000095255"/>
    </source>
</evidence>
<feature type="binding site" evidence="12">
    <location>
        <position position="181"/>
    </location>
    <ligand>
        <name>FAD</name>
        <dbReference type="ChEBI" id="CHEBI:57692"/>
    </ligand>
</feature>
<comment type="cofactor">
    <cofactor evidence="1 12">
        <name>FAD</name>
        <dbReference type="ChEBI" id="CHEBI:57692"/>
    </cofactor>
</comment>
<dbReference type="FunFam" id="3.50.50.60:FF:000002">
    <property type="entry name" value="tRNA uridine 5-carboxymethylaminomethyl modification enzyme MnmG"/>
    <property type="match status" value="1"/>
</dbReference>
<feature type="binding site" evidence="12">
    <location>
        <position position="370"/>
    </location>
    <ligand>
        <name>FAD</name>
        <dbReference type="ChEBI" id="CHEBI:57692"/>
    </ligand>
</feature>
<dbReference type="SUPFAM" id="SSF51905">
    <property type="entry name" value="FAD/NAD(P)-binding domain"/>
    <property type="match status" value="1"/>
</dbReference>
<dbReference type="FunFam" id="3.50.50.60:FF:000063">
    <property type="entry name" value="tRNA uridine 5-carboxymethylaminomethyl modification enzyme MnmG"/>
    <property type="match status" value="1"/>
</dbReference>
<evidence type="ECO:0000313" key="14">
    <source>
        <dbReference type="EMBL" id="OEH86482.1"/>
    </source>
</evidence>
<dbReference type="PANTHER" id="PTHR11806:SF0">
    <property type="entry name" value="PROTEIN MTO1 HOMOLOG, MITOCHONDRIAL"/>
    <property type="match status" value="1"/>
</dbReference>
<dbReference type="Gene3D" id="1.10.150.570">
    <property type="entry name" value="GidA associated domain, C-terminal subdomain"/>
    <property type="match status" value="1"/>
</dbReference>
<evidence type="ECO:0000256" key="10">
    <source>
        <dbReference type="ARBA" id="ARBA00025948"/>
    </source>
</evidence>
<evidence type="ECO:0000256" key="9">
    <source>
        <dbReference type="ARBA" id="ARBA00023027"/>
    </source>
</evidence>
<evidence type="ECO:0000256" key="8">
    <source>
        <dbReference type="ARBA" id="ARBA00022827"/>
    </source>
</evidence>
<evidence type="ECO:0000256" key="4">
    <source>
        <dbReference type="ARBA" id="ARBA00020461"/>
    </source>
</evidence>
<evidence type="ECO:0000256" key="1">
    <source>
        <dbReference type="ARBA" id="ARBA00001974"/>
    </source>
</evidence>
<dbReference type="RefSeq" id="WP_069701077.1">
    <property type="nucleotide sequence ID" value="NZ_MJAT01000003.1"/>
</dbReference>
<dbReference type="Pfam" id="PF21680">
    <property type="entry name" value="GIDA_C_1st"/>
    <property type="match status" value="1"/>
</dbReference>
<feature type="binding site" evidence="12">
    <location>
        <position position="126"/>
    </location>
    <ligand>
        <name>FAD</name>
        <dbReference type="ChEBI" id="CHEBI:57692"/>
    </ligand>
</feature>
<keyword evidence="5 12" id="KW-0963">Cytoplasm</keyword>
<comment type="function">
    <text evidence="2 12">NAD-binding protein involved in the addition of a carboxymethylaminomethyl (cmnm) group at the wobble position (U34) of certain tRNAs, forming tRNA-cmnm(5)s(2)U34.</text>
</comment>
<dbReference type="HAMAP" id="MF_00129">
    <property type="entry name" value="MnmG_GidA"/>
    <property type="match status" value="1"/>
</dbReference>
<dbReference type="EMBL" id="MJAT01000003">
    <property type="protein sequence ID" value="OEH86482.1"/>
    <property type="molecule type" value="Genomic_DNA"/>
</dbReference>
<evidence type="ECO:0000256" key="2">
    <source>
        <dbReference type="ARBA" id="ARBA00003717"/>
    </source>
</evidence>
<dbReference type="PANTHER" id="PTHR11806">
    <property type="entry name" value="GLUCOSE INHIBITED DIVISION PROTEIN A"/>
    <property type="match status" value="1"/>
</dbReference>
<dbReference type="InterPro" id="IPR047001">
    <property type="entry name" value="MnmG_C_subdom"/>
</dbReference>
<organism evidence="14 15">
    <name type="scientific">Desulfuribacillus stibiiarsenatis</name>
    <dbReference type="NCBI Taxonomy" id="1390249"/>
    <lineage>
        <taxon>Bacteria</taxon>
        <taxon>Bacillati</taxon>
        <taxon>Bacillota</taxon>
        <taxon>Desulfuribacillia</taxon>
        <taxon>Desulfuribacillales</taxon>
        <taxon>Desulfuribacillaceae</taxon>
        <taxon>Desulfuribacillus</taxon>
    </lineage>
</organism>
<dbReference type="InterPro" id="IPR036188">
    <property type="entry name" value="FAD/NAD-bd_sf"/>
</dbReference>
<comment type="subunit">
    <text evidence="10 12">Homodimer. Heterotetramer of two MnmE and two MnmG subunits.</text>
</comment>
<keyword evidence="8 12" id="KW-0274">FAD</keyword>
<evidence type="ECO:0000256" key="3">
    <source>
        <dbReference type="ARBA" id="ARBA00007653"/>
    </source>
</evidence>
<dbReference type="NCBIfam" id="TIGR00136">
    <property type="entry name" value="mnmG_gidA"/>
    <property type="match status" value="1"/>
</dbReference>
<keyword evidence="9 12" id="KW-0520">NAD</keyword>
<sequence>MEYVAGEFDVIVVGAGHAGCEAALAGARMGLRTLIITINMDSIAHMPCNPAIGGPAKGHVVREIDALGGEMGHNTDRTNIQVRMLNTGKGPAVHALRAQADRHLYAASMKQVLENTENLTLRQGLVEKLLIENLTIQGVVLQTGAKYLGKAVIITTGTYLKSRIIIGDVNFSSGPNGMLASNKLSESLVEHGIQLVRFKTGTPPRVNKNTIDFSKMSIQPGDPSFLPFSHALCDYNRPKHDCWLTYTTDRTKEIILSNLNRSPLYSGAIEGTGPRYCPSIEDKIVRFSDKPSHQIFLEPEGENTIEYYVQGFSTSFPEDLQIEMLRSIAGLENVQMIRPGYAIEYDAVIPTQLKATLELKDIDGLYTAGQINGTSGYEEAAGQGIVAGINAVLKIQGKEPLILERSDAYIGVMIDDLVTKGTMDPYRLLTSRAEYRLILRNDNADLRLTEMGYKVGLVKEEAYQRFTRKKALIEQELERLESIKLRPNLETIQQLEALGTAPIVNTTSLRELLRRTEIEYDHILQFAPIEQPLPKEVIEQVVIQTKYEGYIKKQLEQIVKNKKLENRRIPEDIDYMSISGIALEARDKLNKIRPHSVGQAARISGVNPADISILLIYLEQLRRGGSNYHGQS</sequence>
<feature type="binding site" evidence="12">
    <location>
        <begin position="273"/>
        <end position="287"/>
    </location>
    <ligand>
        <name>NAD(+)</name>
        <dbReference type="ChEBI" id="CHEBI:57540"/>
    </ligand>
</feature>
<dbReference type="InterPro" id="IPR002218">
    <property type="entry name" value="MnmG-rel"/>
</dbReference>
<evidence type="ECO:0000259" key="13">
    <source>
        <dbReference type="SMART" id="SM01228"/>
    </source>
</evidence>
<dbReference type="GO" id="GO:0002098">
    <property type="term" value="P:tRNA wobble uridine modification"/>
    <property type="evidence" value="ECO:0007669"/>
    <property type="project" value="InterPro"/>
</dbReference>
<dbReference type="STRING" id="1390249.BHU72_12770"/>
<dbReference type="GO" id="GO:0030488">
    <property type="term" value="P:tRNA methylation"/>
    <property type="evidence" value="ECO:0007669"/>
    <property type="project" value="TreeGrafter"/>
</dbReference>
<dbReference type="Gene3D" id="1.10.10.1800">
    <property type="entry name" value="tRNA uridine 5-carboxymethylaminomethyl modification enzyme MnmG/GidA"/>
    <property type="match status" value="1"/>
</dbReference>